<dbReference type="PROSITE" id="PS51257">
    <property type="entry name" value="PROKAR_LIPOPROTEIN"/>
    <property type="match status" value="1"/>
</dbReference>
<evidence type="ECO:0000313" key="3">
    <source>
        <dbReference type="Proteomes" id="UP001069090"/>
    </source>
</evidence>
<organism evidence="2 3">
    <name type="scientific">Dasania phycosphaerae</name>
    <dbReference type="NCBI Taxonomy" id="2950436"/>
    <lineage>
        <taxon>Bacteria</taxon>
        <taxon>Pseudomonadati</taxon>
        <taxon>Pseudomonadota</taxon>
        <taxon>Gammaproteobacteria</taxon>
        <taxon>Cellvibrionales</taxon>
        <taxon>Spongiibacteraceae</taxon>
        <taxon>Dasania</taxon>
    </lineage>
</organism>
<sequence length="69" mass="7263">MAKNFLILPILLIAALLSACEQEGSAERAGAKLDDAAEALREKSTELGNKVEDACEQLKAKAGAEDTDC</sequence>
<comment type="caution">
    <text evidence="2">The sequence shown here is derived from an EMBL/GenBank/DDBJ whole genome shotgun (WGS) entry which is preliminary data.</text>
</comment>
<dbReference type="EMBL" id="JAPTGG010000009">
    <property type="protein sequence ID" value="MCZ0865992.1"/>
    <property type="molecule type" value="Genomic_DNA"/>
</dbReference>
<accession>A0A9J6RP81</accession>
<reference evidence="2 3" key="1">
    <citation type="submission" date="2022-12" db="EMBL/GenBank/DDBJ databases">
        <title>Dasania phycosphaerae sp. nov., isolated from particulate material of the south coast of Korea.</title>
        <authorList>
            <person name="Jiang Y."/>
        </authorList>
    </citation>
    <scope>NUCLEOTIDE SEQUENCE [LARGE SCALE GENOMIC DNA]</scope>
    <source>
        <strain evidence="2 3">GY-19</strain>
    </source>
</reference>
<evidence type="ECO:0000313" key="2">
    <source>
        <dbReference type="EMBL" id="MCZ0865992.1"/>
    </source>
</evidence>
<dbReference type="RefSeq" id="WP_258332145.1">
    <property type="nucleotide sequence ID" value="NZ_JAPTGG010000009.1"/>
</dbReference>
<dbReference type="Proteomes" id="UP001069090">
    <property type="component" value="Unassembled WGS sequence"/>
</dbReference>
<dbReference type="AlphaFoldDB" id="A0A9J6RP81"/>
<gene>
    <name evidence="2" type="ORF">O0V09_12330</name>
</gene>
<proteinExistence type="predicted"/>
<protein>
    <submittedName>
        <fullName evidence="2">Uncharacterized protein</fullName>
    </submittedName>
</protein>
<evidence type="ECO:0000256" key="1">
    <source>
        <dbReference type="SAM" id="SignalP"/>
    </source>
</evidence>
<keyword evidence="3" id="KW-1185">Reference proteome</keyword>
<keyword evidence="1" id="KW-0732">Signal</keyword>
<feature type="signal peptide" evidence="1">
    <location>
        <begin position="1"/>
        <end position="19"/>
    </location>
</feature>
<feature type="chain" id="PRO_5039932177" evidence="1">
    <location>
        <begin position="20"/>
        <end position="69"/>
    </location>
</feature>
<name>A0A9J6RP81_9GAMM</name>